<dbReference type="Proteomes" id="UP000297951">
    <property type="component" value="Unassembled WGS sequence"/>
</dbReference>
<reference evidence="1 2" key="1">
    <citation type="submission" date="2019-03" db="EMBL/GenBank/DDBJ databases">
        <title>Diversity of the mouse oral microbiome.</title>
        <authorList>
            <person name="Joseph S."/>
            <person name="Aduse-Opoku J."/>
            <person name="Curtis M."/>
            <person name="Wade W."/>
            <person name="Hashim A."/>
        </authorList>
    </citation>
    <scope>NUCLEOTIDE SEQUENCE [LARGE SCALE GENOMIC DNA]</scope>
    <source>
        <strain evidence="2">irhom_31</strain>
    </source>
</reference>
<protein>
    <submittedName>
        <fullName evidence="1">Uncharacterized protein</fullName>
    </submittedName>
</protein>
<sequence>MVSMSTEELPPSVYARYSRGSQTAKQAAQRVGVSERTAQRWTSRSRAEWLAEKAQEREEIRAYHDDLGHSWTQTAKHFKLAVSTVKERAYRARQERADQLERPHTRGF</sequence>
<gene>
    <name evidence="1" type="ORF">E4U03_12300</name>
</gene>
<evidence type="ECO:0000313" key="2">
    <source>
        <dbReference type="Proteomes" id="UP000297951"/>
    </source>
</evidence>
<comment type="caution">
    <text evidence="1">The sequence shown here is derived from an EMBL/GenBank/DDBJ whole genome shotgun (WGS) entry which is preliminary data.</text>
</comment>
<dbReference type="AlphaFoldDB" id="A0A4Y9F018"/>
<dbReference type="EMBL" id="SPQC01000078">
    <property type="protein sequence ID" value="TFU19599.1"/>
    <property type="molecule type" value="Genomic_DNA"/>
</dbReference>
<evidence type="ECO:0000313" key="1">
    <source>
        <dbReference type="EMBL" id="TFU19599.1"/>
    </source>
</evidence>
<proteinExistence type="predicted"/>
<accession>A0A4Y9F018</accession>
<name>A0A4Y9F018_9MICC</name>
<organism evidence="1 2">
    <name type="scientific">Rothia nasimurium</name>
    <dbReference type="NCBI Taxonomy" id="85336"/>
    <lineage>
        <taxon>Bacteria</taxon>
        <taxon>Bacillati</taxon>
        <taxon>Actinomycetota</taxon>
        <taxon>Actinomycetes</taxon>
        <taxon>Micrococcales</taxon>
        <taxon>Micrococcaceae</taxon>
        <taxon>Rothia</taxon>
    </lineage>
</organism>
<dbReference type="OrthoDB" id="3240212at2"/>